<dbReference type="KEGG" id="clw:CLAC_04075"/>
<proteinExistence type="predicted"/>
<dbReference type="Proteomes" id="UP000058446">
    <property type="component" value="Chromosome"/>
</dbReference>
<reference evidence="1 2" key="1">
    <citation type="submission" date="2013-10" db="EMBL/GenBank/DDBJ databases">
        <title>Complete genome sequence of Corynebacterium lactis DSM 45799(T), isolated from raw cow milk.</title>
        <authorList>
            <person name="Ruckert C."/>
            <person name="Albersmeier A."/>
            <person name="Lipski A."/>
            <person name="Kalinowski J."/>
        </authorList>
    </citation>
    <scope>NUCLEOTIDE SEQUENCE [LARGE SCALE GENOMIC DNA]</scope>
    <source>
        <strain evidence="1 2">RW2-5</strain>
    </source>
</reference>
<protein>
    <submittedName>
        <fullName evidence="1">Uncharacterized protein</fullName>
    </submittedName>
</protein>
<accession>A0A0K2H368</accession>
<dbReference type="EMBL" id="CP006841">
    <property type="protein sequence ID" value="ALA68477.1"/>
    <property type="molecule type" value="Genomic_DNA"/>
</dbReference>
<dbReference type="AlphaFoldDB" id="A0A0K2H368"/>
<evidence type="ECO:0000313" key="2">
    <source>
        <dbReference type="Proteomes" id="UP000058446"/>
    </source>
</evidence>
<keyword evidence="2" id="KW-1185">Reference proteome</keyword>
<sequence>MGATHLWLAEMDSHQAFYRRGSQRNPAMPDWGPMVTTTMLRRISYSRILVTIRR</sequence>
<organism evidence="1 2">
    <name type="scientific">Corynebacterium lactis RW2-5</name>
    <dbReference type="NCBI Taxonomy" id="1408189"/>
    <lineage>
        <taxon>Bacteria</taxon>
        <taxon>Bacillati</taxon>
        <taxon>Actinomycetota</taxon>
        <taxon>Actinomycetes</taxon>
        <taxon>Mycobacteriales</taxon>
        <taxon>Corynebacteriaceae</taxon>
        <taxon>Corynebacterium</taxon>
    </lineage>
</organism>
<name>A0A0K2H368_9CORY</name>
<gene>
    <name evidence="1" type="ORF">CLAC_04075</name>
</gene>
<evidence type="ECO:0000313" key="1">
    <source>
        <dbReference type="EMBL" id="ALA68477.1"/>
    </source>
</evidence>